<accession>L8JN19</accession>
<dbReference type="eggNOG" id="COG5592">
    <property type="taxonomic scope" value="Bacteria"/>
</dbReference>
<dbReference type="Proteomes" id="UP000011135">
    <property type="component" value="Unassembled WGS sequence"/>
</dbReference>
<evidence type="ECO:0000259" key="1">
    <source>
        <dbReference type="Pfam" id="PF01814"/>
    </source>
</evidence>
<gene>
    <name evidence="2" type="ORF">C900_03915</name>
</gene>
<organism evidence="2 3">
    <name type="scientific">Fulvivirga imtechensis AK7</name>
    <dbReference type="NCBI Taxonomy" id="1237149"/>
    <lineage>
        <taxon>Bacteria</taxon>
        <taxon>Pseudomonadati</taxon>
        <taxon>Bacteroidota</taxon>
        <taxon>Cytophagia</taxon>
        <taxon>Cytophagales</taxon>
        <taxon>Fulvivirgaceae</taxon>
        <taxon>Fulvivirga</taxon>
    </lineage>
</organism>
<dbReference type="RefSeq" id="WP_009581322.1">
    <property type="nucleotide sequence ID" value="NZ_AMZN01000055.1"/>
</dbReference>
<dbReference type="OrthoDB" id="9793254at2"/>
<reference evidence="2 3" key="1">
    <citation type="submission" date="2012-12" db="EMBL/GenBank/DDBJ databases">
        <title>Genome assembly of Fulvivirga imtechensis AK7.</title>
        <authorList>
            <person name="Nupur N."/>
            <person name="Khatri I."/>
            <person name="Kumar R."/>
            <person name="Subramanian S."/>
            <person name="Pinnaka A."/>
        </authorList>
    </citation>
    <scope>NUCLEOTIDE SEQUENCE [LARGE SCALE GENOMIC DNA]</scope>
    <source>
        <strain evidence="2 3">AK7</strain>
    </source>
</reference>
<name>L8JN19_9BACT</name>
<protein>
    <recommendedName>
        <fullName evidence="1">Hemerythrin-like domain-containing protein</fullName>
    </recommendedName>
</protein>
<dbReference type="AlphaFoldDB" id="L8JN19"/>
<evidence type="ECO:0000313" key="3">
    <source>
        <dbReference type="Proteomes" id="UP000011135"/>
    </source>
</evidence>
<dbReference type="Pfam" id="PF01814">
    <property type="entry name" value="Hemerythrin"/>
    <property type="match status" value="1"/>
</dbReference>
<feature type="domain" description="Hemerythrin-like" evidence="1">
    <location>
        <begin position="30"/>
        <end position="91"/>
    </location>
</feature>
<dbReference type="EMBL" id="AMZN01000055">
    <property type="protein sequence ID" value="ELR70230.1"/>
    <property type="molecule type" value="Genomic_DNA"/>
</dbReference>
<dbReference type="STRING" id="1237149.C900_03915"/>
<dbReference type="Gene3D" id="1.20.120.520">
    <property type="entry name" value="nmb1532 protein domain like"/>
    <property type="match status" value="1"/>
</dbReference>
<sequence>MEAIKPIKRDKKMQPLSRDHHHSLLLSWKIRQGMSKGIALERIKTYCDWFFEKYAEPHFCLEEKYLFPVLGEDHKLIKKALADHRRLRRLFTMNTDLERTLSLLEEELEAHIRFEERVLFNIIQEAATEEQLDKISTVHNDEIFEENTEDEFWKIRK</sequence>
<comment type="caution">
    <text evidence="2">The sequence shown here is derived from an EMBL/GenBank/DDBJ whole genome shotgun (WGS) entry which is preliminary data.</text>
</comment>
<proteinExistence type="predicted"/>
<keyword evidence="3" id="KW-1185">Reference proteome</keyword>
<evidence type="ECO:0000313" key="2">
    <source>
        <dbReference type="EMBL" id="ELR70230.1"/>
    </source>
</evidence>
<dbReference type="InterPro" id="IPR012312">
    <property type="entry name" value="Hemerythrin-like"/>
</dbReference>